<dbReference type="PANTHER" id="PTHR23266">
    <property type="entry name" value="IMMUNOGLOBULIN HEAVY CHAIN"/>
    <property type="match status" value="1"/>
</dbReference>
<evidence type="ECO:0000313" key="7">
    <source>
        <dbReference type="Proteomes" id="UP000261520"/>
    </source>
</evidence>
<dbReference type="InterPro" id="IPR050199">
    <property type="entry name" value="IgHV"/>
</dbReference>
<dbReference type="SMART" id="SM00406">
    <property type="entry name" value="IGv"/>
    <property type="match status" value="1"/>
</dbReference>
<dbReference type="InterPro" id="IPR013783">
    <property type="entry name" value="Ig-like_fold"/>
</dbReference>
<evidence type="ECO:0000313" key="6">
    <source>
        <dbReference type="Ensembl" id="ENSPMGP00000022608.1"/>
    </source>
</evidence>
<dbReference type="PROSITE" id="PS50835">
    <property type="entry name" value="IG_LIKE"/>
    <property type="match status" value="1"/>
</dbReference>
<protein>
    <recommendedName>
        <fullName evidence="5">Ig-like domain-containing protein</fullName>
    </recommendedName>
</protein>
<dbReference type="Proteomes" id="UP000261520">
    <property type="component" value="Unplaced"/>
</dbReference>
<dbReference type="InterPro" id="IPR013106">
    <property type="entry name" value="Ig_V-set"/>
</dbReference>
<keyword evidence="2" id="KW-1064">Adaptive immunity</keyword>
<dbReference type="GO" id="GO:0019814">
    <property type="term" value="C:immunoglobulin complex"/>
    <property type="evidence" value="ECO:0007669"/>
    <property type="project" value="UniProtKB-KW"/>
</dbReference>
<dbReference type="STRING" id="409849.ENSPMGP00000022608"/>
<dbReference type="GO" id="GO:0005576">
    <property type="term" value="C:extracellular region"/>
    <property type="evidence" value="ECO:0007669"/>
    <property type="project" value="UniProtKB-ARBA"/>
</dbReference>
<sequence length="123" mass="13529">SLLGKYGWIVHVLNLFFQILQSIPSSPVLKTPQESLNLSCSGAGFNFSSYGMHWIGQAKGKGLEWLGVIYYDASKTIYASSFQGCTEISRDHGKSLVFLRLSNLQPEDSAVYYCAGYTGCDSI</sequence>
<feature type="chain" id="PRO_5017414465" description="Ig-like domain-containing protein" evidence="4">
    <location>
        <begin position="23"/>
        <end position="123"/>
    </location>
</feature>
<dbReference type="Ensembl" id="ENSPMGT00000024080.1">
    <property type="protein sequence ID" value="ENSPMGP00000022608.1"/>
    <property type="gene ID" value="ENSPMGG00000018293.1"/>
</dbReference>
<proteinExistence type="predicted"/>
<evidence type="ECO:0000259" key="5">
    <source>
        <dbReference type="PROSITE" id="PS50835"/>
    </source>
</evidence>
<reference evidence="6" key="1">
    <citation type="submission" date="2025-08" db="UniProtKB">
        <authorList>
            <consortium name="Ensembl"/>
        </authorList>
    </citation>
    <scope>IDENTIFICATION</scope>
</reference>
<keyword evidence="1" id="KW-0391">Immunity</keyword>
<keyword evidence="3" id="KW-1280">Immunoglobulin</keyword>
<organism evidence="6 7">
    <name type="scientific">Periophthalmus magnuspinnatus</name>
    <dbReference type="NCBI Taxonomy" id="409849"/>
    <lineage>
        <taxon>Eukaryota</taxon>
        <taxon>Metazoa</taxon>
        <taxon>Chordata</taxon>
        <taxon>Craniata</taxon>
        <taxon>Vertebrata</taxon>
        <taxon>Euteleostomi</taxon>
        <taxon>Actinopterygii</taxon>
        <taxon>Neopterygii</taxon>
        <taxon>Teleostei</taxon>
        <taxon>Neoteleostei</taxon>
        <taxon>Acanthomorphata</taxon>
        <taxon>Gobiaria</taxon>
        <taxon>Gobiiformes</taxon>
        <taxon>Gobioidei</taxon>
        <taxon>Gobiidae</taxon>
        <taxon>Oxudercinae</taxon>
        <taxon>Periophthalmus</taxon>
    </lineage>
</organism>
<evidence type="ECO:0000256" key="3">
    <source>
        <dbReference type="ARBA" id="ARBA00043265"/>
    </source>
</evidence>
<dbReference type="GO" id="GO:0002250">
    <property type="term" value="P:adaptive immune response"/>
    <property type="evidence" value="ECO:0007669"/>
    <property type="project" value="UniProtKB-KW"/>
</dbReference>
<dbReference type="InterPro" id="IPR036179">
    <property type="entry name" value="Ig-like_dom_sf"/>
</dbReference>
<dbReference type="Gene3D" id="2.60.40.10">
    <property type="entry name" value="Immunoglobulins"/>
    <property type="match status" value="1"/>
</dbReference>
<dbReference type="Pfam" id="PF07686">
    <property type="entry name" value="V-set"/>
    <property type="match status" value="1"/>
</dbReference>
<feature type="signal peptide" evidence="4">
    <location>
        <begin position="1"/>
        <end position="22"/>
    </location>
</feature>
<accession>A0A3B4AZQ0</accession>
<dbReference type="SUPFAM" id="SSF48726">
    <property type="entry name" value="Immunoglobulin"/>
    <property type="match status" value="1"/>
</dbReference>
<reference evidence="6" key="2">
    <citation type="submission" date="2025-09" db="UniProtKB">
        <authorList>
            <consortium name="Ensembl"/>
        </authorList>
    </citation>
    <scope>IDENTIFICATION</scope>
</reference>
<evidence type="ECO:0000256" key="1">
    <source>
        <dbReference type="ARBA" id="ARBA00022859"/>
    </source>
</evidence>
<dbReference type="InterPro" id="IPR007110">
    <property type="entry name" value="Ig-like_dom"/>
</dbReference>
<keyword evidence="7" id="KW-1185">Reference proteome</keyword>
<keyword evidence="4" id="KW-0732">Signal</keyword>
<evidence type="ECO:0000256" key="4">
    <source>
        <dbReference type="SAM" id="SignalP"/>
    </source>
</evidence>
<dbReference type="AlphaFoldDB" id="A0A3B4AZQ0"/>
<feature type="domain" description="Ig-like" evidence="5">
    <location>
        <begin position="34"/>
        <end position="114"/>
    </location>
</feature>
<evidence type="ECO:0000256" key="2">
    <source>
        <dbReference type="ARBA" id="ARBA00023130"/>
    </source>
</evidence>
<name>A0A3B4AZQ0_9GOBI</name>